<keyword evidence="3" id="KW-1185">Reference proteome</keyword>
<dbReference type="Gene3D" id="2.160.20.110">
    <property type="match status" value="2"/>
</dbReference>
<feature type="domain" description="GLUG" evidence="1">
    <location>
        <begin position="228"/>
        <end position="253"/>
    </location>
</feature>
<feature type="domain" description="GLUG" evidence="1">
    <location>
        <begin position="258"/>
        <end position="282"/>
    </location>
</feature>
<name>A0A3G1KLY9_FORW1</name>
<evidence type="ECO:0000313" key="2">
    <source>
        <dbReference type="EMBL" id="ATW23437.1"/>
    </source>
</evidence>
<sequence length="1022" mass="105373">MHNKVIKKNRLIMGLLFGIFFLCTFLAFLLFEANVASAVSPEWTGGIAANFAGGTGTENDPYLISTGEQLAYFSQRVNAGITYAGSFIQLTQDILLNSMNADGTFVSASPRQFTKIGSNLRKFQGQFNGAGYEIIGLYIDKPNESYQGLFGYADTGSMIRNVSISGRISGKSQTGCVAGYTNGGISNCTTNCAVISSGGGKNYTGGVTGEAGAGSKIIDCTVSRAVSGYTYVGGVAGKTEGEITRCSVNGTVTGSYDYVGGIAGYAGTGSKIIDCTVSEDISGNNMYVGGVAGKTEGEISGCSVSATITAPNNSYIGGIAGYAAGIGSKITDCTVSVIVNEANGGGYVGGVAGRTDGEIRGCTASVTVTGPNSYIGGIAGYAYGAGSKISECTVSGTVTAASGFGYVGGVVGKTDGVITECTSDCTVTGLGQHNVGGVAGYAGTESVISNCSSAGDVSGIAEIGGVVGYTDGVVTICINTGTVNGSNGHTGGVVGAAGGNSTVSNSFNSGAIDGGNGQGGVGGIVGYANPDFTIYHNLSVGTVEGNQLVGGVVGNGNAIHNDNAWNNYYLDYEGAPDGTNSGDVLNNDGALPIGDMTWEEVYDRLDDDEGEGVWSQDMDDNGIPKPEVTVAEGEIVSSKIKEGKYYTAAFPEATSITITSDSVFTGAFNVHYNEACNLATQTIGLMNGETVVTLPAGTSIIMLVDGAYYYKNMETALGTRLPLNEFYHMGSGTLKYAPAESIPAGATKEYLFIFDFSKTAGGIAAGTYHIKLLPAHGTFSGTMPTVAVAGKNAYTLTASSGTDRFTVSLGRVLAPGYDFKTDGKISAFEFCLVNDEAVVPLPVGTKINGNLIFAALPYVFITAAFEDNINISLDMSDCAVPLPPGNYTVQVKAYACSNVMYPRNGYVLHSGTADVALTAPIQYAIKASAETRVFDQTSSPIPVEFNIQTLGAERVKVTLQRKYGMVYANIQDQVNQPVTITDGIAILNIPAGYGKGTYRFVLNLCDDNGTEKAQAAQSMIIK</sequence>
<organism evidence="2 3">
    <name type="scientific">Formimonas warabiya</name>
    <dbReference type="NCBI Taxonomy" id="1761012"/>
    <lineage>
        <taxon>Bacteria</taxon>
        <taxon>Bacillati</taxon>
        <taxon>Bacillota</taxon>
        <taxon>Clostridia</taxon>
        <taxon>Eubacteriales</taxon>
        <taxon>Peptococcaceae</taxon>
        <taxon>Candidatus Formimonas</taxon>
    </lineage>
</organism>
<proteinExistence type="predicted"/>
<dbReference type="EMBL" id="CP017634">
    <property type="protein sequence ID" value="ATW23437.1"/>
    <property type="molecule type" value="Genomic_DNA"/>
</dbReference>
<dbReference type="InterPro" id="IPR011493">
    <property type="entry name" value="GLUG"/>
</dbReference>
<dbReference type="RefSeq" id="WP_148132576.1">
    <property type="nucleotide sequence ID" value="NZ_CP017634.1"/>
</dbReference>
<feature type="domain" description="GLUG" evidence="1">
    <location>
        <begin position="344"/>
        <end position="369"/>
    </location>
</feature>
<gene>
    <name evidence="2" type="ORF">DCMF_00275</name>
</gene>
<evidence type="ECO:0000313" key="3">
    <source>
        <dbReference type="Proteomes" id="UP000323521"/>
    </source>
</evidence>
<feature type="domain" description="GLUG" evidence="1">
    <location>
        <begin position="431"/>
        <end position="458"/>
    </location>
</feature>
<evidence type="ECO:0000259" key="1">
    <source>
        <dbReference type="Pfam" id="PF07581"/>
    </source>
</evidence>
<feature type="domain" description="GLUG" evidence="1">
    <location>
        <begin position="372"/>
        <end position="399"/>
    </location>
</feature>
<dbReference type="OrthoDB" id="1801831at2"/>
<reference evidence="2 3" key="1">
    <citation type="submission" date="2016-10" db="EMBL/GenBank/DDBJ databases">
        <title>Complete Genome Sequence of Peptococcaceae strain DCMF.</title>
        <authorList>
            <person name="Edwards R.J."/>
            <person name="Holland S.I."/>
            <person name="Deshpande N.P."/>
            <person name="Wong Y.K."/>
            <person name="Ertan H."/>
            <person name="Manefield M."/>
            <person name="Russell T.L."/>
            <person name="Lee M.J."/>
        </authorList>
    </citation>
    <scope>NUCLEOTIDE SEQUENCE [LARGE SCALE GENOMIC DNA]</scope>
    <source>
        <strain evidence="2 3">DCMF</strain>
    </source>
</reference>
<dbReference type="Proteomes" id="UP000323521">
    <property type="component" value="Chromosome"/>
</dbReference>
<dbReference type="Pfam" id="PF07581">
    <property type="entry name" value="Glug"/>
    <property type="match status" value="6"/>
</dbReference>
<protein>
    <recommendedName>
        <fullName evidence="1">GLUG domain-containing protein</fullName>
    </recommendedName>
</protein>
<dbReference type="AlphaFoldDB" id="A0A3G1KLY9"/>
<accession>A0A3G1KLY9</accession>
<feature type="domain" description="GLUG" evidence="1">
    <location>
        <begin position="284"/>
        <end position="309"/>
    </location>
</feature>
<dbReference type="KEGG" id="fwa:DCMF_00275"/>